<evidence type="ECO:0000313" key="9">
    <source>
        <dbReference type="EMBL" id="AIF23370.1"/>
    </source>
</evidence>
<dbReference type="Gene3D" id="3.30.1130.10">
    <property type="match status" value="1"/>
</dbReference>
<evidence type="ECO:0000256" key="1">
    <source>
        <dbReference type="ARBA" id="ARBA00001353"/>
    </source>
</evidence>
<keyword evidence="5" id="KW-0289">Folate biosynthesis</keyword>
<dbReference type="PANTHER" id="PTHR42844">
    <property type="entry name" value="DIHYDRONEOPTERIN ALDOLASE 1-RELATED"/>
    <property type="match status" value="1"/>
</dbReference>
<dbReference type="InterPro" id="IPR006156">
    <property type="entry name" value="Dihydroneopterin_aldolase"/>
</dbReference>
<dbReference type="SUPFAM" id="SSF55620">
    <property type="entry name" value="Tetrahydrobiopterin biosynthesis enzymes-like"/>
    <property type="match status" value="1"/>
</dbReference>
<evidence type="ECO:0000256" key="7">
    <source>
        <dbReference type="ARBA" id="ARBA00032903"/>
    </source>
</evidence>
<evidence type="ECO:0000256" key="4">
    <source>
        <dbReference type="ARBA" id="ARBA00013043"/>
    </source>
</evidence>
<dbReference type="GO" id="GO:0046656">
    <property type="term" value="P:folic acid biosynthetic process"/>
    <property type="evidence" value="ECO:0007669"/>
    <property type="project" value="UniProtKB-KW"/>
</dbReference>
<comment type="similarity">
    <text evidence="3">Belongs to the DHNA family.</text>
</comment>
<evidence type="ECO:0000259" key="8">
    <source>
        <dbReference type="SMART" id="SM00905"/>
    </source>
</evidence>
<sequence>MTSHSEALIRMLKSGKAASSLFMEGVVREVDVGIHIHEIGSPQRIIFDIHVILEDAETGADSIDEVLDYEYLIASLDRVLEMERPALLETISTRILDEVMTPVEVAAASVSATKLDVLEDDGRLGCTITRVK</sequence>
<dbReference type="SMART" id="SM00905">
    <property type="entry name" value="FolB"/>
    <property type="match status" value="1"/>
</dbReference>
<feature type="domain" description="Dihydroneopterin aldolase/epimerase" evidence="8">
    <location>
        <begin position="21"/>
        <end position="130"/>
    </location>
</feature>
<evidence type="ECO:0000256" key="5">
    <source>
        <dbReference type="ARBA" id="ARBA00022909"/>
    </source>
</evidence>
<dbReference type="GO" id="GO:0005737">
    <property type="term" value="C:cytoplasm"/>
    <property type="evidence" value="ECO:0007669"/>
    <property type="project" value="TreeGrafter"/>
</dbReference>
<dbReference type="GO" id="GO:0004150">
    <property type="term" value="F:dihydroneopterin aldolase activity"/>
    <property type="evidence" value="ECO:0007669"/>
    <property type="project" value="UniProtKB-EC"/>
</dbReference>
<proteinExistence type="inferred from homology"/>
<dbReference type="Pfam" id="PF02152">
    <property type="entry name" value="FolB"/>
    <property type="match status" value="1"/>
</dbReference>
<dbReference type="PANTHER" id="PTHR42844:SF1">
    <property type="entry name" value="DIHYDRONEOPTERIN ALDOLASE 1-RELATED"/>
    <property type="match status" value="1"/>
</dbReference>
<dbReference type="EC" id="4.1.2.25" evidence="4"/>
<organism evidence="9">
    <name type="scientific">uncultured marine group II/III euryarchaeote SAT1000_15_D12</name>
    <dbReference type="NCBI Taxonomy" id="1456560"/>
    <lineage>
        <taxon>Archaea</taxon>
        <taxon>Methanobacteriati</taxon>
        <taxon>Methanobacteriota</taxon>
        <taxon>environmental samples</taxon>
    </lineage>
</organism>
<evidence type="ECO:0000256" key="3">
    <source>
        <dbReference type="ARBA" id="ARBA00005708"/>
    </source>
</evidence>
<accession>A0A075I669</accession>
<comment type="pathway">
    <text evidence="2">Cofactor biosynthesis; tetrahydrofolate biosynthesis; 2-amino-4-hydroxy-6-hydroxymethyl-7,8-dihydropteridine diphosphate from 7,8-dihydroneopterin triphosphate: step 3/4.</text>
</comment>
<dbReference type="EMBL" id="KF901229">
    <property type="protein sequence ID" value="AIF23370.1"/>
    <property type="molecule type" value="Genomic_DNA"/>
</dbReference>
<evidence type="ECO:0000256" key="2">
    <source>
        <dbReference type="ARBA" id="ARBA00005013"/>
    </source>
</evidence>
<evidence type="ECO:0000256" key="6">
    <source>
        <dbReference type="ARBA" id="ARBA00023239"/>
    </source>
</evidence>
<keyword evidence="6" id="KW-0456">Lyase</keyword>
<name>A0A075I669_9EURY</name>
<dbReference type="InterPro" id="IPR006157">
    <property type="entry name" value="FolB_dom"/>
</dbReference>
<dbReference type="InterPro" id="IPR043133">
    <property type="entry name" value="GTP-CH-I_C/QueF"/>
</dbReference>
<protein>
    <recommendedName>
        <fullName evidence="4">dihydroneopterin aldolase</fullName>
        <ecNumber evidence="4">4.1.2.25</ecNumber>
    </recommendedName>
    <alternativeName>
        <fullName evidence="7">7,8-dihydroneopterin aldolase</fullName>
    </alternativeName>
</protein>
<reference evidence="9" key="1">
    <citation type="journal article" date="2014" name="Genome Biol. Evol.">
        <title>Pangenome evidence for extensive interdomain horizontal transfer affecting lineage core and shell genes in uncultured planktonic thaumarchaeota and euryarchaeota.</title>
        <authorList>
            <person name="Deschamps P."/>
            <person name="Zivanovic Y."/>
            <person name="Moreira D."/>
            <person name="Rodriguez-Valera F."/>
            <person name="Lopez-Garcia P."/>
        </authorList>
    </citation>
    <scope>NUCLEOTIDE SEQUENCE</scope>
</reference>
<dbReference type="AlphaFoldDB" id="A0A075I669"/>
<comment type="catalytic activity">
    <reaction evidence="1">
        <text>7,8-dihydroneopterin = 6-hydroxymethyl-7,8-dihydropterin + glycolaldehyde</text>
        <dbReference type="Rhea" id="RHEA:10540"/>
        <dbReference type="ChEBI" id="CHEBI:17001"/>
        <dbReference type="ChEBI" id="CHEBI:17071"/>
        <dbReference type="ChEBI" id="CHEBI:44841"/>
        <dbReference type="EC" id="4.1.2.25"/>
    </reaction>
</comment>